<protein>
    <submittedName>
        <fullName evidence="2">DNA-directed RNA polymerase IV subunit 1</fullName>
    </submittedName>
</protein>
<feature type="compositionally biased region" description="Basic and acidic residues" evidence="1">
    <location>
        <begin position="44"/>
        <end position="57"/>
    </location>
</feature>
<dbReference type="GO" id="GO:0000428">
    <property type="term" value="C:DNA-directed RNA polymerase complex"/>
    <property type="evidence" value="ECO:0007669"/>
    <property type="project" value="UniProtKB-KW"/>
</dbReference>
<sequence>MWPLHLVIHKKFHSSCFSAYMYQERGTSQKVKHSSPSLTATHKGLPEQHTRSPKPDSDNGLQGFEKGYHLCHVTKKILEKK</sequence>
<organism evidence="2">
    <name type="scientific">Rhizophora mucronata</name>
    <name type="common">Asiatic mangrove</name>
    <dbReference type="NCBI Taxonomy" id="61149"/>
    <lineage>
        <taxon>Eukaryota</taxon>
        <taxon>Viridiplantae</taxon>
        <taxon>Streptophyta</taxon>
        <taxon>Embryophyta</taxon>
        <taxon>Tracheophyta</taxon>
        <taxon>Spermatophyta</taxon>
        <taxon>Magnoliopsida</taxon>
        <taxon>eudicotyledons</taxon>
        <taxon>Gunneridae</taxon>
        <taxon>Pentapetalae</taxon>
        <taxon>rosids</taxon>
        <taxon>fabids</taxon>
        <taxon>Malpighiales</taxon>
        <taxon>Rhizophoraceae</taxon>
        <taxon>Rhizophora</taxon>
    </lineage>
</organism>
<evidence type="ECO:0000256" key="1">
    <source>
        <dbReference type="SAM" id="MobiDB-lite"/>
    </source>
</evidence>
<feature type="compositionally biased region" description="Polar residues" evidence="1">
    <location>
        <begin position="28"/>
        <end position="40"/>
    </location>
</feature>
<dbReference type="AlphaFoldDB" id="A0A2P2JM71"/>
<name>A0A2P2JM71_RHIMU</name>
<proteinExistence type="predicted"/>
<keyword evidence="2" id="KW-0804">Transcription</keyword>
<evidence type="ECO:0000313" key="2">
    <source>
        <dbReference type="EMBL" id="MBW94559.1"/>
    </source>
</evidence>
<feature type="region of interest" description="Disordered" evidence="1">
    <location>
        <begin position="28"/>
        <end position="64"/>
    </location>
</feature>
<accession>A0A2P2JM71</accession>
<keyword evidence="2" id="KW-0240">DNA-directed RNA polymerase</keyword>
<reference evidence="2" key="1">
    <citation type="submission" date="2018-02" db="EMBL/GenBank/DDBJ databases">
        <title>Rhizophora mucronata_Transcriptome.</title>
        <authorList>
            <person name="Meera S.P."/>
            <person name="Sreeshan A."/>
            <person name="Augustine A."/>
        </authorList>
    </citation>
    <scope>NUCLEOTIDE SEQUENCE</scope>
    <source>
        <tissue evidence="2">Leaf</tissue>
    </source>
</reference>
<dbReference type="EMBL" id="GGEC01014076">
    <property type="protein sequence ID" value="MBW94559.1"/>
    <property type="molecule type" value="Transcribed_RNA"/>
</dbReference>